<dbReference type="Pfam" id="PF15953">
    <property type="entry name" value="PDU_like"/>
    <property type="match status" value="1"/>
</dbReference>
<proteinExistence type="predicted"/>
<dbReference type="NCBIfam" id="TIGR04493">
    <property type="entry name" value="microcomp_PduM"/>
    <property type="match status" value="1"/>
</dbReference>
<accession>A0ABW1TC90</accession>
<gene>
    <name evidence="1" type="primary">pduM</name>
    <name evidence="1" type="ORF">ACFP1H_09700</name>
</gene>
<reference evidence="2" key="1">
    <citation type="journal article" date="2019" name="Int. J. Syst. Evol. Microbiol.">
        <title>The Global Catalogue of Microorganisms (GCM) 10K type strain sequencing project: providing services to taxonomists for standard genome sequencing and annotation.</title>
        <authorList>
            <consortium name="The Broad Institute Genomics Platform"/>
            <consortium name="The Broad Institute Genome Sequencing Center for Infectious Disease"/>
            <person name="Wu L."/>
            <person name="Ma J."/>
        </authorList>
    </citation>
    <scope>NUCLEOTIDE SEQUENCE [LARGE SCALE GENOMIC DNA]</scope>
    <source>
        <strain evidence="2">CCM 8950</strain>
    </source>
</reference>
<sequence>MNELMAKVIKKIRDRQTQSIQITYFNNSSAPGPEVFVNNATVDIMNISLQLLKDLYSMNTENEWVKWIAQGFEYDINFRFEVSAKVAKFLPVKMIRDWPVLFVVDAKRPVHSFRRRYVSRAAVADIADKSVVVLTQDQRLTADAEEIARFKDIQLQVRNDVDCIWQK</sequence>
<dbReference type="InterPro" id="IPR030992">
    <property type="entry name" value="PduM"/>
</dbReference>
<name>A0ABW1TC90_9LACO</name>
<protein>
    <submittedName>
        <fullName evidence="1">PduM family microcompartment protein</fullName>
    </submittedName>
</protein>
<organism evidence="1 2">
    <name type="scientific">Secundilactobacillus hailunensis</name>
    <dbReference type="NCBI Taxonomy" id="2559923"/>
    <lineage>
        <taxon>Bacteria</taxon>
        <taxon>Bacillati</taxon>
        <taxon>Bacillota</taxon>
        <taxon>Bacilli</taxon>
        <taxon>Lactobacillales</taxon>
        <taxon>Lactobacillaceae</taxon>
        <taxon>Secundilactobacillus</taxon>
    </lineage>
</organism>
<evidence type="ECO:0000313" key="2">
    <source>
        <dbReference type="Proteomes" id="UP001596190"/>
    </source>
</evidence>
<dbReference type="EMBL" id="JBHSSA010000103">
    <property type="protein sequence ID" value="MFC6254850.1"/>
    <property type="molecule type" value="Genomic_DNA"/>
</dbReference>
<evidence type="ECO:0000313" key="1">
    <source>
        <dbReference type="EMBL" id="MFC6254850.1"/>
    </source>
</evidence>
<dbReference type="RefSeq" id="WP_137631693.1">
    <property type="nucleotide sequence ID" value="NZ_BJDO01000050.1"/>
</dbReference>
<keyword evidence="2" id="KW-1185">Reference proteome</keyword>
<comment type="caution">
    <text evidence="1">The sequence shown here is derived from an EMBL/GenBank/DDBJ whole genome shotgun (WGS) entry which is preliminary data.</text>
</comment>
<dbReference type="Proteomes" id="UP001596190">
    <property type="component" value="Unassembled WGS sequence"/>
</dbReference>